<dbReference type="InterPro" id="IPR054550">
    <property type="entry name" value="Mala_s_1-like"/>
</dbReference>
<dbReference type="Pfam" id="PF22701">
    <property type="entry name" value="Mala_s_1-like"/>
    <property type="match status" value="1"/>
</dbReference>
<gene>
    <name evidence="2" type="ORF">SLS63_010591</name>
</gene>
<evidence type="ECO:0000313" key="2">
    <source>
        <dbReference type="EMBL" id="KAK7717941.1"/>
    </source>
</evidence>
<evidence type="ECO:0000256" key="1">
    <source>
        <dbReference type="SAM" id="SignalP"/>
    </source>
</evidence>
<dbReference type="SUPFAM" id="SSF63829">
    <property type="entry name" value="Calcium-dependent phosphotriesterase"/>
    <property type="match status" value="1"/>
</dbReference>
<keyword evidence="3" id="KW-1185">Reference proteome</keyword>
<dbReference type="Proteomes" id="UP001430848">
    <property type="component" value="Unassembled WGS sequence"/>
</dbReference>
<protein>
    <recommendedName>
        <fullName evidence="4">Tri14-like protein</fullName>
    </recommendedName>
</protein>
<accession>A0ABR1NWC8</accession>
<dbReference type="CDD" id="cd12811">
    <property type="entry name" value="MALA"/>
    <property type="match status" value="1"/>
</dbReference>
<keyword evidence="1" id="KW-0732">Signal</keyword>
<reference evidence="2 3" key="1">
    <citation type="submission" date="2024-02" db="EMBL/GenBank/DDBJ databases">
        <title>De novo assembly and annotation of 12 fungi associated with fruit tree decline syndrome in Ontario, Canada.</title>
        <authorList>
            <person name="Sulman M."/>
            <person name="Ellouze W."/>
            <person name="Ilyukhin E."/>
        </authorList>
    </citation>
    <scope>NUCLEOTIDE SEQUENCE [LARGE SCALE GENOMIC DNA]</scope>
    <source>
        <strain evidence="2 3">M169</strain>
    </source>
</reference>
<dbReference type="EMBL" id="JAKNSF020000090">
    <property type="protein sequence ID" value="KAK7717941.1"/>
    <property type="molecule type" value="Genomic_DNA"/>
</dbReference>
<organism evidence="2 3">
    <name type="scientific">Diaporthe eres</name>
    <name type="common">Phomopsis oblonga</name>
    <dbReference type="NCBI Taxonomy" id="83184"/>
    <lineage>
        <taxon>Eukaryota</taxon>
        <taxon>Fungi</taxon>
        <taxon>Dikarya</taxon>
        <taxon>Ascomycota</taxon>
        <taxon>Pezizomycotina</taxon>
        <taxon>Sordariomycetes</taxon>
        <taxon>Sordariomycetidae</taxon>
        <taxon>Diaporthales</taxon>
        <taxon>Diaporthaceae</taxon>
        <taxon>Diaporthe</taxon>
        <taxon>Diaporthe eres species complex</taxon>
    </lineage>
</organism>
<feature type="signal peptide" evidence="1">
    <location>
        <begin position="1"/>
        <end position="18"/>
    </location>
</feature>
<feature type="chain" id="PRO_5046420109" description="Tri14-like protein" evidence="1">
    <location>
        <begin position="19"/>
        <end position="376"/>
    </location>
</feature>
<proteinExistence type="predicted"/>
<sequence>MHTASLTLASALAVVAVAAPSQPLSPRNTTCAVFDGTFTIENYKLYPENLDWDPVHCKLYISANFNASVLVYDPYTSTYDILSFDGITDTDPYHVSGIDYDSSTGSILISANSGNPFVTSGSDMTGPNKIIRYDTNTNSIAYTADLADFTAQLAVGNLTGGGFQDFAEDPVGNTYVPTVFHVPGIAKITKDGSISSWYIGEPTSSSSYIYLGIIYHEATNKLIVTAPYLSTFVSFDVGCSDSAPAPTNITMSGRPADGSYPGLECDGLINPARYNRDVLLCSENGLQAITLWATSDGFASVEYIGQVVDNSTADIATWGSPTATVEIGDAIYISNEYFHDLNEFDVAGNRSSFSFVDATAQFDAVVAAAGFAVNSA</sequence>
<name>A0ABR1NWC8_DIAER</name>
<comment type="caution">
    <text evidence="2">The sequence shown here is derived from an EMBL/GenBank/DDBJ whole genome shotgun (WGS) entry which is preliminary data.</text>
</comment>
<evidence type="ECO:0008006" key="4">
    <source>
        <dbReference type="Google" id="ProtNLM"/>
    </source>
</evidence>
<evidence type="ECO:0000313" key="3">
    <source>
        <dbReference type="Proteomes" id="UP001430848"/>
    </source>
</evidence>